<dbReference type="InterPro" id="IPR019639">
    <property type="entry name" value="DUF2505"/>
</dbReference>
<protein>
    <submittedName>
        <fullName evidence="1">DUF2505 domain-containing protein</fullName>
    </submittedName>
</protein>
<comment type="caution">
    <text evidence="1">The sequence shown here is derived from an EMBL/GenBank/DDBJ whole genome shotgun (WGS) entry which is preliminary data.</text>
</comment>
<sequence length="171" mass="18842">MDISVTHDYQIDLDSILRFFSEEDLITDKYAQLSAKNVKVIAIKETEDGFSVATQRDVPANVPAVLKSILGSFNTIHQSETWHWQDDESLICKMTVEIVGVPAKITGSMLFSEPAKKAGGDVATRNQVTVSVTSAMPLIGSTLVKFISEDIKQQMQSEYEFLLSSAPELAN</sequence>
<gene>
    <name evidence="1" type="ORF">Q4568_12715</name>
</gene>
<evidence type="ECO:0000313" key="2">
    <source>
        <dbReference type="Proteomes" id="UP001170624"/>
    </source>
</evidence>
<proteinExistence type="predicted"/>
<dbReference type="AlphaFoldDB" id="A0AAW7Y6Q7"/>
<dbReference type="RefSeq" id="WP_062690622.1">
    <property type="nucleotide sequence ID" value="NZ_CANMLA010000010.1"/>
</dbReference>
<organism evidence="1 2">
    <name type="scientific">Photobacterium sanguinicancri</name>
    <dbReference type="NCBI Taxonomy" id="875932"/>
    <lineage>
        <taxon>Bacteria</taxon>
        <taxon>Pseudomonadati</taxon>
        <taxon>Pseudomonadota</taxon>
        <taxon>Gammaproteobacteria</taxon>
        <taxon>Vibrionales</taxon>
        <taxon>Vibrionaceae</taxon>
        <taxon>Photobacterium</taxon>
    </lineage>
</organism>
<dbReference type="Pfam" id="PF10698">
    <property type="entry name" value="DUF2505"/>
    <property type="match status" value="1"/>
</dbReference>
<accession>A0AAW7Y6Q7</accession>
<evidence type="ECO:0000313" key="1">
    <source>
        <dbReference type="EMBL" id="MDO6543401.1"/>
    </source>
</evidence>
<dbReference type="EMBL" id="JAUOPU010000012">
    <property type="protein sequence ID" value="MDO6543401.1"/>
    <property type="molecule type" value="Genomic_DNA"/>
</dbReference>
<reference evidence="1" key="1">
    <citation type="submission" date="2023-07" db="EMBL/GenBank/DDBJ databases">
        <title>Genome content predicts the carbon catabolic preferences of heterotrophic bacteria.</title>
        <authorList>
            <person name="Gralka M."/>
        </authorList>
    </citation>
    <scope>NUCLEOTIDE SEQUENCE</scope>
    <source>
        <strain evidence="1">G2M05</strain>
    </source>
</reference>
<name>A0AAW7Y6Q7_9GAMM</name>
<dbReference type="Proteomes" id="UP001170624">
    <property type="component" value="Unassembled WGS sequence"/>
</dbReference>